<dbReference type="EMBL" id="VXIT01000002">
    <property type="protein sequence ID" value="KAA6414501.1"/>
    <property type="molecule type" value="Genomic_DNA"/>
</dbReference>
<organism evidence="2 3">
    <name type="scientific">Lasallia pustulata</name>
    <dbReference type="NCBI Taxonomy" id="136370"/>
    <lineage>
        <taxon>Eukaryota</taxon>
        <taxon>Fungi</taxon>
        <taxon>Dikarya</taxon>
        <taxon>Ascomycota</taxon>
        <taxon>Pezizomycotina</taxon>
        <taxon>Lecanoromycetes</taxon>
        <taxon>OSLEUM clade</taxon>
        <taxon>Umbilicariomycetidae</taxon>
        <taxon>Umbilicariales</taxon>
        <taxon>Umbilicariaceae</taxon>
        <taxon>Lasallia</taxon>
    </lineage>
</organism>
<dbReference type="Proteomes" id="UP000324767">
    <property type="component" value="Unassembled WGS sequence"/>
</dbReference>
<name>A0A5M8PXP8_9LECA</name>
<reference evidence="2 3" key="1">
    <citation type="submission" date="2019-09" db="EMBL/GenBank/DDBJ databases">
        <title>The hologenome of the rock-dwelling lichen Lasallia pustulata.</title>
        <authorList>
            <person name="Greshake Tzovaras B."/>
            <person name="Segers F."/>
            <person name="Bicker A."/>
            <person name="Dal Grande F."/>
            <person name="Otte J."/>
            <person name="Hankeln T."/>
            <person name="Schmitt I."/>
            <person name="Ebersberger I."/>
        </authorList>
    </citation>
    <scope>NUCLEOTIDE SEQUENCE [LARGE SCALE GENOMIC DNA]</scope>
    <source>
        <strain evidence="2">A1-1</strain>
    </source>
</reference>
<feature type="compositionally biased region" description="Polar residues" evidence="1">
    <location>
        <begin position="203"/>
        <end position="217"/>
    </location>
</feature>
<dbReference type="OrthoDB" id="5423450at2759"/>
<gene>
    <name evidence="2" type="ORF">FRX48_01250</name>
</gene>
<comment type="caution">
    <text evidence="2">The sequence shown here is derived from an EMBL/GenBank/DDBJ whole genome shotgun (WGS) entry which is preliminary data.</text>
</comment>
<feature type="compositionally biased region" description="Low complexity" evidence="1">
    <location>
        <begin position="235"/>
        <end position="244"/>
    </location>
</feature>
<evidence type="ECO:0000313" key="3">
    <source>
        <dbReference type="Proteomes" id="UP000324767"/>
    </source>
</evidence>
<feature type="region of interest" description="Disordered" evidence="1">
    <location>
        <begin position="127"/>
        <end position="174"/>
    </location>
</feature>
<accession>A0A5M8PXP8</accession>
<proteinExistence type="predicted"/>
<evidence type="ECO:0000313" key="2">
    <source>
        <dbReference type="EMBL" id="KAA6414501.1"/>
    </source>
</evidence>
<protein>
    <submittedName>
        <fullName evidence="2">Uncharacterized protein</fullName>
    </submittedName>
</protein>
<sequence>MSNEAPRAISEMKEYFGSHGTKGYYIRTNAEATKLWAEEIKRQPESNDGIQPLGLVHWMTLEKPGDRPTAQQIGNTLFDFQSQQAIYGICCYVDGNTQSSYIGSVSSYIDKNDSSSKLQTPFLQTAIPSRRRPGSELAGSKAEIAEADDKEEDGEKHTGDGDMETTPLLGFTKKRGSSTVEGKFVSKRYGKRRRCSSPILAVQDQNHNTQADGTSPESKGVKTKIRRATIPPSPASDTATSPPTLEQAWEQGDEAQVEELEWVVKKILDKRETMSGTECKVRWEDAWLP</sequence>
<evidence type="ECO:0000256" key="1">
    <source>
        <dbReference type="SAM" id="MobiDB-lite"/>
    </source>
</evidence>
<feature type="region of interest" description="Disordered" evidence="1">
    <location>
        <begin position="198"/>
        <end position="245"/>
    </location>
</feature>
<dbReference type="AlphaFoldDB" id="A0A5M8PXP8"/>